<dbReference type="AlphaFoldDB" id="A0AA35T235"/>
<accession>A0AA35T235</accession>
<name>A0AA35T235_GEOBA</name>
<organism evidence="1 2">
    <name type="scientific">Geodia barretti</name>
    <name type="common">Barrett's horny sponge</name>
    <dbReference type="NCBI Taxonomy" id="519541"/>
    <lineage>
        <taxon>Eukaryota</taxon>
        <taxon>Metazoa</taxon>
        <taxon>Porifera</taxon>
        <taxon>Demospongiae</taxon>
        <taxon>Heteroscleromorpha</taxon>
        <taxon>Tetractinellida</taxon>
        <taxon>Astrophorina</taxon>
        <taxon>Geodiidae</taxon>
        <taxon>Geodia</taxon>
    </lineage>
</organism>
<dbReference type="Proteomes" id="UP001174909">
    <property type="component" value="Unassembled WGS sequence"/>
</dbReference>
<proteinExistence type="predicted"/>
<comment type="caution">
    <text evidence="1">The sequence shown here is derived from an EMBL/GenBank/DDBJ whole genome shotgun (WGS) entry which is preliminary data.</text>
</comment>
<protein>
    <submittedName>
        <fullName evidence="1">Uncharacterized protein</fullName>
    </submittedName>
</protein>
<evidence type="ECO:0000313" key="1">
    <source>
        <dbReference type="EMBL" id="CAI8039577.1"/>
    </source>
</evidence>
<dbReference type="EMBL" id="CASHTH010003051">
    <property type="protein sequence ID" value="CAI8039577.1"/>
    <property type="molecule type" value="Genomic_DNA"/>
</dbReference>
<keyword evidence="2" id="KW-1185">Reference proteome</keyword>
<sequence length="39" mass="4547">MGQMTGSTPRISRRQEECYLRVVCVAISTVEAVFVWRRM</sequence>
<reference evidence="1" key="1">
    <citation type="submission" date="2023-03" db="EMBL/GenBank/DDBJ databases">
        <authorList>
            <person name="Steffen K."/>
            <person name="Cardenas P."/>
        </authorList>
    </citation>
    <scope>NUCLEOTIDE SEQUENCE</scope>
</reference>
<evidence type="ECO:0000313" key="2">
    <source>
        <dbReference type="Proteomes" id="UP001174909"/>
    </source>
</evidence>
<gene>
    <name evidence="1" type="ORF">GBAR_LOCUS22031</name>
</gene>